<reference evidence="1 4" key="2">
    <citation type="submission" date="2019-10" db="EMBL/GenBank/DDBJ databases">
        <title>Prolixibacter strains distinguished by the presence of nitrate reductase genes were adept at nitrate-dependent anaerobic corrosion of metallic iron and carbon steel.</title>
        <authorList>
            <person name="Iino T."/>
            <person name="Shono N."/>
            <person name="Ito K."/>
            <person name="Nakamura R."/>
            <person name="Sueoka K."/>
            <person name="Harayama S."/>
            <person name="Ohkuma M."/>
        </authorList>
    </citation>
    <scope>NUCLEOTIDE SEQUENCE [LARGE SCALE GENOMIC DNA]</scope>
    <source>
        <strain evidence="1 4">MIC1-1</strain>
    </source>
</reference>
<name>A0A2P8CHP8_9BACT</name>
<protein>
    <submittedName>
        <fullName evidence="2">DNA-directed RNA polymerase specialized sigma24 family protein</fullName>
    </submittedName>
</protein>
<dbReference type="OrthoDB" id="982681at2"/>
<sequence length="220" mass="26600">MIDWRNYKETPTTELIELIKSKDGLGNLDIAKAAFRAFYFRFWPVIAKTAERISLNNNFDKEFAVEILERTFKRFWKYPNFRLEKMKASTPDKGVELYLLRIAQNSFYDLLNERKGINVSPYDGSEEIVYDVEIPDELLNVRSEKLIILKKVLETFSWKHKVIYLTYLKYEMQGHKLPRKLLTELREKLDISQDTIRYYRYEVIRKINEYTELWQQRDEV</sequence>
<dbReference type="EMBL" id="BLAU01000001">
    <property type="protein sequence ID" value="GET20673.1"/>
    <property type="molecule type" value="Genomic_DNA"/>
</dbReference>
<dbReference type="RefSeq" id="WP_106541096.1">
    <property type="nucleotide sequence ID" value="NZ_BLAU01000001.1"/>
</dbReference>
<dbReference type="Gene3D" id="1.10.1740.10">
    <property type="match status" value="1"/>
</dbReference>
<keyword evidence="2" id="KW-0240">DNA-directed RNA polymerase</keyword>
<evidence type="ECO:0000313" key="2">
    <source>
        <dbReference type="EMBL" id="PSK84500.1"/>
    </source>
</evidence>
<evidence type="ECO:0000313" key="4">
    <source>
        <dbReference type="Proteomes" id="UP000396862"/>
    </source>
</evidence>
<dbReference type="Proteomes" id="UP000396862">
    <property type="component" value="Unassembled WGS sequence"/>
</dbReference>
<keyword evidence="4" id="KW-1185">Reference proteome</keyword>
<dbReference type="EMBL" id="PYGC01000002">
    <property type="protein sequence ID" value="PSK84500.1"/>
    <property type="molecule type" value="Genomic_DNA"/>
</dbReference>
<organism evidence="2 3">
    <name type="scientific">Prolixibacter denitrificans</name>
    <dbReference type="NCBI Taxonomy" id="1541063"/>
    <lineage>
        <taxon>Bacteria</taxon>
        <taxon>Pseudomonadati</taxon>
        <taxon>Bacteroidota</taxon>
        <taxon>Bacteroidia</taxon>
        <taxon>Marinilabiliales</taxon>
        <taxon>Prolixibacteraceae</taxon>
        <taxon>Prolixibacter</taxon>
    </lineage>
</organism>
<dbReference type="GO" id="GO:0000428">
    <property type="term" value="C:DNA-directed RNA polymerase complex"/>
    <property type="evidence" value="ECO:0007669"/>
    <property type="project" value="UniProtKB-KW"/>
</dbReference>
<proteinExistence type="predicted"/>
<gene>
    <name evidence="2" type="ORF">CLV93_102288</name>
    <name evidence="1" type="ORF">JCM18694_09190</name>
</gene>
<evidence type="ECO:0000313" key="3">
    <source>
        <dbReference type="Proteomes" id="UP000240621"/>
    </source>
</evidence>
<evidence type="ECO:0000313" key="1">
    <source>
        <dbReference type="EMBL" id="GET20673.1"/>
    </source>
</evidence>
<comment type="caution">
    <text evidence="2">The sequence shown here is derived from an EMBL/GenBank/DDBJ whole genome shotgun (WGS) entry which is preliminary data.</text>
</comment>
<accession>A0A2P8CHP8</accession>
<dbReference type="Proteomes" id="UP000240621">
    <property type="component" value="Unassembled WGS sequence"/>
</dbReference>
<dbReference type="AlphaFoldDB" id="A0A2P8CHP8"/>
<keyword evidence="2" id="KW-0804">Transcription</keyword>
<reference evidence="2 3" key="1">
    <citation type="submission" date="2018-03" db="EMBL/GenBank/DDBJ databases">
        <title>Genomic Encyclopedia of Archaeal and Bacterial Type Strains, Phase II (KMG-II): from individual species to whole genera.</title>
        <authorList>
            <person name="Goeker M."/>
        </authorList>
    </citation>
    <scope>NUCLEOTIDE SEQUENCE [LARGE SCALE GENOMIC DNA]</scope>
    <source>
        <strain evidence="2 3">DSM 27267</strain>
    </source>
</reference>